<dbReference type="PANTHER" id="PTHR30480">
    <property type="entry name" value="BETA-HEXOSAMINIDASE-RELATED"/>
    <property type="match status" value="1"/>
</dbReference>
<dbReference type="Gene3D" id="3.40.50.1700">
    <property type="entry name" value="Glycoside hydrolase family 3 C-terminal domain"/>
    <property type="match status" value="1"/>
</dbReference>
<reference evidence="5 6" key="1">
    <citation type="journal article" date="2018" name="Sci. Adv.">
        <title>Multi-heme cytochromes provide a pathway for survival in energy-limited environments.</title>
        <authorList>
            <person name="Deng X."/>
            <person name="Dohmae N."/>
            <person name="Nealson K.H."/>
            <person name="Hashimoto K."/>
            <person name="Okamoto A."/>
        </authorList>
    </citation>
    <scope>NUCLEOTIDE SEQUENCE [LARGE SCALE GENOMIC DNA]</scope>
    <source>
        <strain evidence="5 6">IS5</strain>
    </source>
</reference>
<protein>
    <submittedName>
        <fullName evidence="5">Glycoside hydrolase family 3 domain protein</fullName>
    </submittedName>
</protein>
<dbReference type="InterPro" id="IPR019800">
    <property type="entry name" value="Glyco_hydro_3_AS"/>
</dbReference>
<dbReference type="GO" id="GO:0004553">
    <property type="term" value="F:hydrolase activity, hydrolyzing O-glycosyl compounds"/>
    <property type="evidence" value="ECO:0007669"/>
    <property type="project" value="InterPro"/>
</dbReference>
<dbReference type="PANTHER" id="PTHR30480:SF16">
    <property type="entry name" value="GLYCOSIDE HYDROLASE FAMILY 3 DOMAIN PROTEIN"/>
    <property type="match status" value="1"/>
</dbReference>
<keyword evidence="6" id="KW-1185">Reference proteome</keyword>
<evidence type="ECO:0000259" key="4">
    <source>
        <dbReference type="Pfam" id="PF00933"/>
    </source>
</evidence>
<feature type="domain" description="Glycoside hydrolase family 3 N-terminal" evidence="4">
    <location>
        <begin position="7"/>
        <end position="297"/>
    </location>
</feature>
<dbReference type="Proteomes" id="UP000269883">
    <property type="component" value="Chromosome"/>
</dbReference>
<dbReference type="InterPro" id="IPR050226">
    <property type="entry name" value="NagZ_Beta-hexosaminidase"/>
</dbReference>
<dbReference type="InterPro" id="IPR036881">
    <property type="entry name" value="Glyco_hydro_3_C_sf"/>
</dbReference>
<comment type="similarity">
    <text evidence="1">Belongs to the glycosyl hydrolase 3 family.</text>
</comment>
<dbReference type="InterPro" id="IPR017853">
    <property type="entry name" value="GH"/>
</dbReference>
<organism evidence="5 6">
    <name type="scientific">Desulfovibrio ferrophilus</name>
    <dbReference type="NCBI Taxonomy" id="241368"/>
    <lineage>
        <taxon>Bacteria</taxon>
        <taxon>Pseudomonadati</taxon>
        <taxon>Thermodesulfobacteriota</taxon>
        <taxon>Desulfovibrionia</taxon>
        <taxon>Desulfovibrionales</taxon>
        <taxon>Desulfovibrionaceae</taxon>
        <taxon>Desulfovibrio</taxon>
    </lineage>
</organism>
<dbReference type="SUPFAM" id="SSF52279">
    <property type="entry name" value="Beta-D-glucan exohydrolase, C-terminal domain"/>
    <property type="match status" value="1"/>
</dbReference>
<dbReference type="GO" id="GO:0009254">
    <property type="term" value="P:peptidoglycan turnover"/>
    <property type="evidence" value="ECO:0007669"/>
    <property type="project" value="TreeGrafter"/>
</dbReference>
<dbReference type="PROSITE" id="PS00775">
    <property type="entry name" value="GLYCOSYL_HYDROL_F3"/>
    <property type="match status" value="1"/>
</dbReference>
<dbReference type="InterPro" id="IPR036962">
    <property type="entry name" value="Glyco_hydro_3_N_sf"/>
</dbReference>
<dbReference type="AlphaFoldDB" id="A0A2Z6AVF9"/>
<keyword evidence="3" id="KW-0326">Glycosidase</keyword>
<evidence type="ECO:0000313" key="6">
    <source>
        <dbReference type="Proteomes" id="UP000269883"/>
    </source>
</evidence>
<evidence type="ECO:0000256" key="2">
    <source>
        <dbReference type="ARBA" id="ARBA00022801"/>
    </source>
</evidence>
<dbReference type="Pfam" id="PF00933">
    <property type="entry name" value="Glyco_hydro_3"/>
    <property type="match status" value="1"/>
</dbReference>
<gene>
    <name evidence="5" type="ORF">DFE_0506</name>
</gene>
<accession>A0A2Z6AVF9</accession>
<dbReference type="GO" id="GO:0005975">
    <property type="term" value="P:carbohydrate metabolic process"/>
    <property type="evidence" value="ECO:0007669"/>
    <property type="project" value="InterPro"/>
</dbReference>
<keyword evidence="2 5" id="KW-0378">Hydrolase</keyword>
<dbReference type="SUPFAM" id="SSF51445">
    <property type="entry name" value="(Trans)glycosidases"/>
    <property type="match status" value="1"/>
</dbReference>
<evidence type="ECO:0000313" key="5">
    <source>
        <dbReference type="EMBL" id="BBD07232.1"/>
    </source>
</evidence>
<dbReference type="Gene3D" id="3.20.20.300">
    <property type="entry name" value="Glycoside hydrolase, family 3, N-terminal domain"/>
    <property type="match status" value="1"/>
</dbReference>
<sequence length="489" mass="52016">MVLYSISGNVRSPRQIAKLTVDAQRHALATGQPGLFISIDQEGGPVARLRKGFAVPPSNMTAGASGDPALAGLAAHITAAQLKAVGVNMNFAPSVDVNSNPANPIIGVRSYSGQTLDVERFGAKAIETYLKAGVIPVAKHFPGHGDTGYDSHLQLPTIPHSRQRLETVELPPFKAAIRAGVPAIMTAHVEVPALEPASGRPATMSRRILTELLRNEWGFEGLIITDSMSMGAITERYGAAEAALNAFKAGADVLLFGADKGHTPQDFIPAWERLQNAVQSGEITMQRLNASVLRILKIKERFGVLSPTLPDPAVAGQFTGTPSQKAEALRIAKAGLTLLRNTESQLPLPTESSVLVLWPNAKTPFFRNIDRPEGLQFMALPKDPGPEHIALALQAATTFDTVVVLTSRARRNAGQGDLLTALGNSPLAGHTVMVSLDTPYDILAAPHVTAWLAAYSSVPASIIAITESLYGRFIPNGKVPVEIPVLRPE</sequence>
<proteinExistence type="inferred from homology"/>
<dbReference type="KEGG" id="dfl:DFE_0506"/>
<name>A0A2Z6AVF9_9BACT</name>
<evidence type="ECO:0000256" key="3">
    <source>
        <dbReference type="ARBA" id="ARBA00023295"/>
    </source>
</evidence>
<dbReference type="EMBL" id="AP017378">
    <property type="protein sequence ID" value="BBD07232.1"/>
    <property type="molecule type" value="Genomic_DNA"/>
</dbReference>
<dbReference type="InterPro" id="IPR001764">
    <property type="entry name" value="Glyco_hydro_3_N"/>
</dbReference>
<evidence type="ECO:0000256" key="1">
    <source>
        <dbReference type="ARBA" id="ARBA00005336"/>
    </source>
</evidence>